<dbReference type="CDD" id="cd02966">
    <property type="entry name" value="TlpA_like_family"/>
    <property type="match status" value="1"/>
</dbReference>
<protein>
    <submittedName>
        <fullName evidence="3">TlpA family protein disulfide reductase</fullName>
    </submittedName>
</protein>
<evidence type="ECO:0000256" key="1">
    <source>
        <dbReference type="ARBA" id="ARBA00023157"/>
    </source>
</evidence>
<dbReference type="AlphaFoldDB" id="A0A371PL13"/>
<dbReference type="GO" id="GO:0016491">
    <property type="term" value="F:oxidoreductase activity"/>
    <property type="evidence" value="ECO:0007669"/>
    <property type="project" value="InterPro"/>
</dbReference>
<reference evidence="3 4" key="1">
    <citation type="submission" date="2018-08" db="EMBL/GenBank/DDBJ databases">
        <title>Paenibacillus sp. M4BSY-1, whole genome shotgun sequence.</title>
        <authorList>
            <person name="Tuo L."/>
        </authorList>
    </citation>
    <scope>NUCLEOTIDE SEQUENCE [LARGE SCALE GENOMIC DNA]</scope>
    <source>
        <strain evidence="3 4">M4BSY-1</strain>
    </source>
</reference>
<dbReference type="InterPro" id="IPR013766">
    <property type="entry name" value="Thioredoxin_domain"/>
</dbReference>
<dbReference type="InterPro" id="IPR050553">
    <property type="entry name" value="Thioredoxin_ResA/DsbE_sf"/>
</dbReference>
<dbReference type="PROSITE" id="PS00194">
    <property type="entry name" value="THIOREDOXIN_1"/>
    <property type="match status" value="1"/>
</dbReference>
<sequence length="183" mass="20865">MRKNVIVVIALLMLVGWGLYDFNSKNKQSDQSANSMGHEIETGLKKGNRAPNFELLDMDGHPVKLSHYTGQKVILNFWATWCPPCRVEMPHMQRFYEDYGEEIVVLAVNLTNTEKKRSVVLAFIDEFGGTFPVVMDTKGELSDRYKIFAYPTSYVIDSNGIIREIFRGAIDYQTMKRATSAIN</sequence>
<dbReference type="Pfam" id="PF00578">
    <property type="entry name" value="AhpC-TSA"/>
    <property type="match status" value="1"/>
</dbReference>
<accession>A0A371PL13</accession>
<name>A0A371PL13_9BACL</name>
<gene>
    <name evidence="3" type="ORF">DX130_07740</name>
</gene>
<organism evidence="3 4">
    <name type="scientific">Paenibacillus paeoniae</name>
    <dbReference type="NCBI Taxonomy" id="2292705"/>
    <lineage>
        <taxon>Bacteria</taxon>
        <taxon>Bacillati</taxon>
        <taxon>Bacillota</taxon>
        <taxon>Bacilli</taxon>
        <taxon>Bacillales</taxon>
        <taxon>Paenibacillaceae</taxon>
        <taxon>Paenibacillus</taxon>
    </lineage>
</organism>
<dbReference type="PANTHER" id="PTHR42852:SF1">
    <property type="entry name" value="THIOREDOXIN-LIKE PROTEIN YNEN"/>
    <property type="match status" value="1"/>
</dbReference>
<keyword evidence="1" id="KW-1015">Disulfide bond</keyword>
<proteinExistence type="predicted"/>
<dbReference type="OrthoDB" id="25753at2"/>
<evidence type="ECO:0000313" key="4">
    <source>
        <dbReference type="Proteomes" id="UP000261905"/>
    </source>
</evidence>
<dbReference type="PROSITE" id="PS51352">
    <property type="entry name" value="THIOREDOXIN_2"/>
    <property type="match status" value="1"/>
</dbReference>
<dbReference type="PANTHER" id="PTHR42852">
    <property type="entry name" value="THIOL:DISULFIDE INTERCHANGE PROTEIN DSBE"/>
    <property type="match status" value="1"/>
</dbReference>
<evidence type="ECO:0000259" key="2">
    <source>
        <dbReference type="PROSITE" id="PS51352"/>
    </source>
</evidence>
<keyword evidence="4" id="KW-1185">Reference proteome</keyword>
<dbReference type="InterPro" id="IPR017937">
    <property type="entry name" value="Thioredoxin_CS"/>
</dbReference>
<comment type="caution">
    <text evidence="3">The sequence shown here is derived from an EMBL/GenBank/DDBJ whole genome shotgun (WGS) entry which is preliminary data.</text>
</comment>
<dbReference type="Proteomes" id="UP000261905">
    <property type="component" value="Unassembled WGS sequence"/>
</dbReference>
<dbReference type="Gene3D" id="3.40.30.10">
    <property type="entry name" value="Glutaredoxin"/>
    <property type="match status" value="1"/>
</dbReference>
<evidence type="ECO:0000313" key="3">
    <source>
        <dbReference type="EMBL" id="REK76902.1"/>
    </source>
</evidence>
<dbReference type="EMBL" id="QUBQ01000001">
    <property type="protein sequence ID" value="REK76902.1"/>
    <property type="molecule type" value="Genomic_DNA"/>
</dbReference>
<dbReference type="SUPFAM" id="SSF52833">
    <property type="entry name" value="Thioredoxin-like"/>
    <property type="match status" value="1"/>
</dbReference>
<dbReference type="InterPro" id="IPR000866">
    <property type="entry name" value="AhpC/TSA"/>
</dbReference>
<dbReference type="GO" id="GO:0016209">
    <property type="term" value="F:antioxidant activity"/>
    <property type="evidence" value="ECO:0007669"/>
    <property type="project" value="InterPro"/>
</dbReference>
<dbReference type="InterPro" id="IPR036249">
    <property type="entry name" value="Thioredoxin-like_sf"/>
</dbReference>
<dbReference type="RefSeq" id="WP_116044134.1">
    <property type="nucleotide sequence ID" value="NZ_QUBQ01000001.1"/>
</dbReference>
<feature type="domain" description="Thioredoxin" evidence="2">
    <location>
        <begin position="44"/>
        <end position="183"/>
    </location>
</feature>